<dbReference type="KEGG" id="goe:108864340"/>
<dbReference type="PANTHER" id="PTHR19229:SF250">
    <property type="entry name" value="ABC TRANSPORTER DOMAIN-CONTAINING PROTEIN-RELATED"/>
    <property type="match status" value="1"/>
</dbReference>
<evidence type="ECO:0000256" key="3">
    <source>
        <dbReference type="ARBA" id="ARBA00022989"/>
    </source>
</evidence>
<dbReference type="GeneID" id="108864340"/>
<dbReference type="GO" id="GO:0016020">
    <property type="term" value="C:membrane"/>
    <property type="evidence" value="ECO:0007669"/>
    <property type="project" value="UniProtKB-SubCell"/>
</dbReference>
<keyword evidence="3 5" id="KW-1133">Transmembrane helix</keyword>
<evidence type="ECO:0000256" key="4">
    <source>
        <dbReference type="ARBA" id="ARBA00023136"/>
    </source>
</evidence>
<dbReference type="GO" id="GO:0005524">
    <property type="term" value="F:ATP binding"/>
    <property type="evidence" value="ECO:0007669"/>
    <property type="project" value="UniProtKB-KW"/>
</dbReference>
<evidence type="ECO:0000313" key="8">
    <source>
        <dbReference type="RefSeq" id="XP_028967477.1"/>
    </source>
</evidence>
<dbReference type="Pfam" id="PF12698">
    <property type="entry name" value="ABC2_membrane_3"/>
    <property type="match status" value="1"/>
</dbReference>
<dbReference type="GO" id="GO:0140359">
    <property type="term" value="F:ABC-type transporter activity"/>
    <property type="evidence" value="ECO:0007669"/>
    <property type="project" value="InterPro"/>
</dbReference>
<accession>A0AAJ7SF10</accession>
<dbReference type="Proteomes" id="UP000694867">
    <property type="component" value="Unplaced"/>
</dbReference>
<keyword evidence="2 5" id="KW-0812">Transmembrane</keyword>
<protein>
    <submittedName>
        <fullName evidence="8">ATP-binding cassette sub-family A member 3</fullName>
    </submittedName>
</protein>
<sequence>MSFMRQLGALLQKDIVIRKFKRHYILAVLELLFPLLIWGGLLFALKRLPVKSFAGEEVRGEARSYLPLGPFGVGDITRQHGPAPAWSRLKIYFTPDSDYAKNITEGIFRSGFKTLGFSSERAMITAIDAEKYFYGFGLEFPSNPTRENLSYTMRWPRSRPMMTEIIFPNSKQPRIARESSPDSHGQDPINPAFDYTETHYLWPLMNGIFVEHLNYFKLGEVDLPYMQALPTQKFSYRLGSILGSIAYAADGLVLATFIIFLSSYSKNVMADKESRLRELLRMMGLSDSVYWVNAFLVGLLNALPLCILVTVALRVGLGHVSLLPNTDPLLLFVVVLCYAIGIILLALLISVLVKSEMVFATGHPAGT</sequence>
<organism evidence="7 8">
    <name type="scientific">Galendromus occidentalis</name>
    <name type="common">western predatory mite</name>
    <dbReference type="NCBI Taxonomy" id="34638"/>
    <lineage>
        <taxon>Eukaryota</taxon>
        <taxon>Metazoa</taxon>
        <taxon>Ecdysozoa</taxon>
        <taxon>Arthropoda</taxon>
        <taxon>Chelicerata</taxon>
        <taxon>Arachnida</taxon>
        <taxon>Acari</taxon>
        <taxon>Parasitiformes</taxon>
        <taxon>Mesostigmata</taxon>
        <taxon>Gamasina</taxon>
        <taxon>Phytoseioidea</taxon>
        <taxon>Phytoseiidae</taxon>
        <taxon>Typhlodrominae</taxon>
        <taxon>Galendromus</taxon>
    </lineage>
</organism>
<evidence type="ECO:0000259" key="6">
    <source>
        <dbReference type="Pfam" id="PF12698"/>
    </source>
</evidence>
<dbReference type="GO" id="GO:0005319">
    <property type="term" value="F:lipid transporter activity"/>
    <property type="evidence" value="ECO:0007669"/>
    <property type="project" value="TreeGrafter"/>
</dbReference>
<dbReference type="AlphaFoldDB" id="A0AAJ7SF10"/>
<name>A0AAJ7SF10_9ACAR</name>
<evidence type="ECO:0000256" key="2">
    <source>
        <dbReference type="ARBA" id="ARBA00022692"/>
    </source>
</evidence>
<keyword evidence="8" id="KW-0547">Nucleotide-binding</keyword>
<feature type="transmembrane region" description="Helical" evidence="5">
    <location>
        <begin position="24"/>
        <end position="45"/>
    </location>
</feature>
<proteinExistence type="predicted"/>
<keyword evidence="7" id="KW-1185">Reference proteome</keyword>
<feature type="transmembrane region" description="Helical" evidence="5">
    <location>
        <begin position="329"/>
        <end position="353"/>
    </location>
</feature>
<reference evidence="8" key="1">
    <citation type="submission" date="2025-08" db="UniProtKB">
        <authorList>
            <consortium name="RefSeq"/>
        </authorList>
    </citation>
    <scope>IDENTIFICATION</scope>
</reference>
<evidence type="ECO:0000256" key="5">
    <source>
        <dbReference type="SAM" id="Phobius"/>
    </source>
</evidence>
<keyword evidence="8" id="KW-0067">ATP-binding</keyword>
<feature type="transmembrane region" description="Helical" evidence="5">
    <location>
        <begin position="290"/>
        <end position="317"/>
    </location>
</feature>
<feature type="transmembrane region" description="Helical" evidence="5">
    <location>
        <begin position="241"/>
        <end position="264"/>
    </location>
</feature>
<gene>
    <name evidence="8" type="primary">LOC108864340</name>
</gene>
<dbReference type="InterPro" id="IPR013525">
    <property type="entry name" value="ABC2_TM"/>
</dbReference>
<evidence type="ECO:0000313" key="7">
    <source>
        <dbReference type="Proteomes" id="UP000694867"/>
    </source>
</evidence>
<dbReference type="PANTHER" id="PTHR19229">
    <property type="entry name" value="ATP-BINDING CASSETTE TRANSPORTER SUBFAMILY A ABCA"/>
    <property type="match status" value="1"/>
</dbReference>
<feature type="domain" description="ABC-2 type transporter transmembrane" evidence="6">
    <location>
        <begin position="243"/>
        <end position="356"/>
    </location>
</feature>
<keyword evidence="4 5" id="KW-0472">Membrane</keyword>
<comment type="subcellular location">
    <subcellularLocation>
        <location evidence="1">Membrane</location>
        <topology evidence="1">Multi-pass membrane protein</topology>
    </subcellularLocation>
</comment>
<dbReference type="InterPro" id="IPR026082">
    <property type="entry name" value="ABCA"/>
</dbReference>
<evidence type="ECO:0000256" key="1">
    <source>
        <dbReference type="ARBA" id="ARBA00004141"/>
    </source>
</evidence>
<dbReference type="RefSeq" id="XP_028967477.1">
    <property type="nucleotide sequence ID" value="XM_029111644.1"/>
</dbReference>